<dbReference type="InterPro" id="IPR001300">
    <property type="entry name" value="Peptidase_C2_calpain_cat"/>
</dbReference>
<evidence type="ECO:0000256" key="2">
    <source>
        <dbReference type="ARBA" id="ARBA00022670"/>
    </source>
</evidence>
<feature type="domain" description="Calpain catalytic" evidence="7">
    <location>
        <begin position="57"/>
        <end position="105"/>
    </location>
</feature>
<evidence type="ECO:0000259" key="7">
    <source>
        <dbReference type="PROSITE" id="PS50203"/>
    </source>
</evidence>
<evidence type="ECO:0000313" key="9">
    <source>
        <dbReference type="Proteomes" id="UP000789396"/>
    </source>
</evidence>
<name>A0A9N9CD08_9GLOM</name>
<evidence type="ECO:0000256" key="4">
    <source>
        <dbReference type="ARBA" id="ARBA00022807"/>
    </source>
</evidence>
<reference evidence="8" key="1">
    <citation type="submission" date="2021-06" db="EMBL/GenBank/DDBJ databases">
        <authorList>
            <person name="Kallberg Y."/>
            <person name="Tangrot J."/>
            <person name="Rosling A."/>
        </authorList>
    </citation>
    <scope>NUCLEOTIDE SEQUENCE</scope>
    <source>
        <strain evidence="8">IN212</strain>
    </source>
</reference>
<sequence length="208" mass="24443">IEDITGNAYILQFTADILDKEKFLNDVLKNVNNNLLLGCARFEFSDKDIKDLKGTISGAWSDGSKEWTPERMIQLNYRFGDDGTFWMCYDDFLNYWDMIYKCRLFDSIKLPAVDYVIIPHENQEPKQEKIQKLRLKNVKENDDKEKKDEWELQLGLRVYSKCAGIKLEGLPGEFPKKKDKKEEKAEEKDLEVDTKVINPKDDEKKDDE</sequence>
<dbReference type="OrthoDB" id="424753at2759"/>
<comment type="caution">
    <text evidence="8">The sequence shown here is derived from an EMBL/GenBank/DDBJ whole genome shotgun (WGS) entry which is preliminary data.</text>
</comment>
<gene>
    <name evidence="8" type="ORF">RFULGI_LOCUS6402</name>
</gene>
<proteinExistence type="inferred from homology"/>
<dbReference type="PANTHER" id="PTHR10183:SF379">
    <property type="entry name" value="CALPAIN-5"/>
    <property type="match status" value="1"/>
</dbReference>
<dbReference type="InterPro" id="IPR038765">
    <property type="entry name" value="Papain-like_cys_pep_sf"/>
</dbReference>
<dbReference type="InterPro" id="IPR022684">
    <property type="entry name" value="Calpain_cysteine_protease"/>
</dbReference>
<dbReference type="EMBL" id="CAJVPZ010008213">
    <property type="protein sequence ID" value="CAG8595545.1"/>
    <property type="molecule type" value="Genomic_DNA"/>
</dbReference>
<dbReference type="Proteomes" id="UP000789396">
    <property type="component" value="Unassembled WGS sequence"/>
</dbReference>
<evidence type="ECO:0000256" key="1">
    <source>
        <dbReference type="ARBA" id="ARBA00007623"/>
    </source>
</evidence>
<feature type="compositionally biased region" description="Basic and acidic residues" evidence="6">
    <location>
        <begin position="174"/>
        <end position="208"/>
    </location>
</feature>
<keyword evidence="3" id="KW-0378">Hydrolase</keyword>
<keyword evidence="4" id="KW-0788">Thiol protease</keyword>
<dbReference type="Gene3D" id="3.90.70.10">
    <property type="entry name" value="Cysteine proteinases"/>
    <property type="match status" value="1"/>
</dbReference>
<feature type="non-terminal residue" evidence="8">
    <location>
        <position position="1"/>
    </location>
</feature>
<keyword evidence="2" id="KW-0645">Protease</keyword>
<keyword evidence="9" id="KW-1185">Reference proteome</keyword>
<dbReference type="AlphaFoldDB" id="A0A9N9CD08"/>
<protein>
    <submittedName>
        <fullName evidence="8">17785_t:CDS:1</fullName>
    </submittedName>
</protein>
<dbReference type="Pfam" id="PF00648">
    <property type="entry name" value="Peptidase_C2"/>
    <property type="match status" value="1"/>
</dbReference>
<dbReference type="GO" id="GO:0004198">
    <property type="term" value="F:calcium-dependent cysteine-type endopeptidase activity"/>
    <property type="evidence" value="ECO:0007669"/>
    <property type="project" value="InterPro"/>
</dbReference>
<dbReference type="GO" id="GO:0006508">
    <property type="term" value="P:proteolysis"/>
    <property type="evidence" value="ECO:0007669"/>
    <property type="project" value="UniProtKB-KW"/>
</dbReference>
<dbReference type="PROSITE" id="PS50203">
    <property type="entry name" value="CALPAIN_CAT"/>
    <property type="match status" value="1"/>
</dbReference>
<evidence type="ECO:0000256" key="5">
    <source>
        <dbReference type="PROSITE-ProRule" id="PRU00239"/>
    </source>
</evidence>
<evidence type="ECO:0000256" key="6">
    <source>
        <dbReference type="SAM" id="MobiDB-lite"/>
    </source>
</evidence>
<comment type="similarity">
    <text evidence="1">Belongs to the peptidase C2 family.</text>
</comment>
<accession>A0A9N9CD08</accession>
<evidence type="ECO:0000313" key="8">
    <source>
        <dbReference type="EMBL" id="CAG8595545.1"/>
    </source>
</evidence>
<evidence type="ECO:0000256" key="3">
    <source>
        <dbReference type="ARBA" id="ARBA00022801"/>
    </source>
</evidence>
<dbReference type="PANTHER" id="PTHR10183">
    <property type="entry name" value="CALPAIN"/>
    <property type="match status" value="1"/>
</dbReference>
<comment type="caution">
    <text evidence="5">Lacks conserved residue(s) required for the propagation of feature annotation.</text>
</comment>
<organism evidence="8 9">
    <name type="scientific">Racocetra fulgida</name>
    <dbReference type="NCBI Taxonomy" id="60492"/>
    <lineage>
        <taxon>Eukaryota</taxon>
        <taxon>Fungi</taxon>
        <taxon>Fungi incertae sedis</taxon>
        <taxon>Mucoromycota</taxon>
        <taxon>Glomeromycotina</taxon>
        <taxon>Glomeromycetes</taxon>
        <taxon>Diversisporales</taxon>
        <taxon>Gigasporaceae</taxon>
        <taxon>Racocetra</taxon>
    </lineage>
</organism>
<dbReference type="SUPFAM" id="SSF54001">
    <property type="entry name" value="Cysteine proteinases"/>
    <property type="match status" value="1"/>
</dbReference>
<feature type="region of interest" description="Disordered" evidence="6">
    <location>
        <begin position="168"/>
        <end position="208"/>
    </location>
</feature>